<dbReference type="AlphaFoldDB" id="A0A415E819"/>
<reference evidence="2 3" key="1">
    <citation type="submission" date="2018-08" db="EMBL/GenBank/DDBJ databases">
        <title>A genome reference for cultivated species of the human gut microbiota.</title>
        <authorList>
            <person name="Zou Y."/>
            <person name="Xue W."/>
            <person name="Luo G."/>
        </authorList>
    </citation>
    <scope>NUCLEOTIDE SEQUENCE [LARGE SCALE GENOMIC DNA]</scope>
    <source>
        <strain evidence="2 3">AM07-24</strain>
    </source>
</reference>
<protein>
    <recommendedName>
        <fullName evidence="1">Core domain-containing protein</fullName>
    </recommendedName>
</protein>
<sequence length="90" mass="10481">MSIELTQAAKDQLDKMLSDDRYMRIALNKTGCCNFTLDFYVDRMRSKDELIDVDGYGFLISELEKPILDSVVKIDYGRKGIFKDFRAVMR</sequence>
<dbReference type="Proteomes" id="UP000284841">
    <property type="component" value="Unassembled WGS sequence"/>
</dbReference>
<dbReference type="RefSeq" id="WP_067541039.1">
    <property type="nucleotide sequence ID" value="NZ_AP025567.1"/>
</dbReference>
<gene>
    <name evidence="2" type="ORF">DW099_05165</name>
</gene>
<dbReference type="Pfam" id="PF01521">
    <property type="entry name" value="Fe-S_biosyn"/>
    <property type="match status" value="1"/>
</dbReference>
<keyword evidence="3" id="KW-1185">Reference proteome</keyword>
<evidence type="ECO:0000313" key="3">
    <source>
        <dbReference type="Proteomes" id="UP000284841"/>
    </source>
</evidence>
<dbReference type="EMBL" id="QRMS01000001">
    <property type="protein sequence ID" value="RHJ89952.1"/>
    <property type="molecule type" value="Genomic_DNA"/>
</dbReference>
<feature type="domain" description="Core" evidence="1">
    <location>
        <begin position="1"/>
        <end position="77"/>
    </location>
</feature>
<evidence type="ECO:0000313" key="2">
    <source>
        <dbReference type="EMBL" id="RHJ89952.1"/>
    </source>
</evidence>
<dbReference type="InterPro" id="IPR035903">
    <property type="entry name" value="HesB-like_dom_sf"/>
</dbReference>
<accession>A0A415E819</accession>
<name>A0A415E819_9FIRM</name>
<dbReference type="SUPFAM" id="SSF89360">
    <property type="entry name" value="HesB-like domain"/>
    <property type="match status" value="1"/>
</dbReference>
<dbReference type="Gene3D" id="2.60.300.12">
    <property type="entry name" value="HesB-like domain"/>
    <property type="match status" value="1"/>
</dbReference>
<evidence type="ECO:0000259" key="1">
    <source>
        <dbReference type="Pfam" id="PF01521"/>
    </source>
</evidence>
<dbReference type="OrthoDB" id="1779106at2"/>
<dbReference type="InterPro" id="IPR000361">
    <property type="entry name" value="ATAP_core_dom"/>
</dbReference>
<dbReference type="GeneID" id="83005625"/>
<proteinExistence type="predicted"/>
<comment type="caution">
    <text evidence="2">The sequence shown here is derived from an EMBL/GenBank/DDBJ whole genome shotgun (WGS) entry which is preliminary data.</text>
</comment>
<organism evidence="2 3">
    <name type="scientific">Emergencia timonensis</name>
    <dbReference type="NCBI Taxonomy" id="1776384"/>
    <lineage>
        <taxon>Bacteria</taxon>
        <taxon>Bacillati</taxon>
        <taxon>Bacillota</taxon>
        <taxon>Clostridia</taxon>
        <taxon>Peptostreptococcales</taxon>
        <taxon>Anaerovoracaceae</taxon>
        <taxon>Emergencia</taxon>
    </lineage>
</organism>